<dbReference type="InParanoid" id="H3CJQ5"/>
<dbReference type="Proteomes" id="UP000007303">
    <property type="component" value="Unassembled WGS sequence"/>
</dbReference>
<reference evidence="2" key="1">
    <citation type="journal article" date="2004" name="Nature">
        <title>Genome duplication in the teleost fish Tetraodon nigroviridis reveals the early vertebrate proto-karyotype.</title>
        <authorList>
            <person name="Jaillon O."/>
            <person name="Aury J.-M."/>
            <person name="Brunet F."/>
            <person name="Petit J.-L."/>
            <person name="Stange-Thomann N."/>
            <person name="Mauceli E."/>
            <person name="Bouneau L."/>
            <person name="Fischer C."/>
            <person name="Ozouf-Costaz C."/>
            <person name="Bernot A."/>
            <person name="Nicaud S."/>
            <person name="Jaffe D."/>
            <person name="Fisher S."/>
            <person name="Lutfalla G."/>
            <person name="Dossat C."/>
            <person name="Segurens B."/>
            <person name="Dasilva C."/>
            <person name="Salanoubat M."/>
            <person name="Levy M."/>
            <person name="Boudet N."/>
            <person name="Castellano S."/>
            <person name="Anthouard V."/>
            <person name="Jubin C."/>
            <person name="Castelli V."/>
            <person name="Katinka M."/>
            <person name="Vacherie B."/>
            <person name="Biemont C."/>
            <person name="Skalli Z."/>
            <person name="Cattolico L."/>
            <person name="Poulain J."/>
            <person name="De Berardinis V."/>
            <person name="Cruaud C."/>
            <person name="Duprat S."/>
            <person name="Brottier P."/>
            <person name="Coutanceau J.-P."/>
            <person name="Gouzy J."/>
            <person name="Parra G."/>
            <person name="Lardier G."/>
            <person name="Chapple C."/>
            <person name="McKernan K.J."/>
            <person name="McEwan P."/>
            <person name="Bosak S."/>
            <person name="Kellis M."/>
            <person name="Volff J.-N."/>
            <person name="Guigo R."/>
            <person name="Zody M.C."/>
            <person name="Mesirov J."/>
            <person name="Lindblad-Toh K."/>
            <person name="Birren B."/>
            <person name="Nusbaum C."/>
            <person name="Kahn D."/>
            <person name="Robinson-Rechavi M."/>
            <person name="Laudet V."/>
            <person name="Schachter V."/>
            <person name="Quetier F."/>
            <person name="Saurin W."/>
            <person name="Scarpelli C."/>
            <person name="Wincker P."/>
            <person name="Lander E.S."/>
            <person name="Weissenbach J."/>
            <person name="Roest Crollius H."/>
        </authorList>
    </citation>
    <scope>NUCLEOTIDE SEQUENCE [LARGE SCALE GENOMIC DNA]</scope>
</reference>
<evidence type="ECO:0000313" key="1">
    <source>
        <dbReference type="Ensembl" id="ENSTNIP00000008484.1"/>
    </source>
</evidence>
<dbReference type="InterPro" id="IPR023696">
    <property type="entry name" value="Ureohydrolase_dom_sf"/>
</dbReference>
<evidence type="ECO:0008006" key="3">
    <source>
        <dbReference type="Google" id="ProtNLM"/>
    </source>
</evidence>
<dbReference type="Gene3D" id="3.40.800.20">
    <property type="entry name" value="Histone deacetylase domain"/>
    <property type="match status" value="1"/>
</dbReference>
<organism evidence="1 2">
    <name type="scientific">Tetraodon nigroviridis</name>
    <name type="common">Spotted green pufferfish</name>
    <name type="synonym">Chelonodon nigroviridis</name>
    <dbReference type="NCBI Taxonomy" id="99883"/>
    <lineage>
        <taxon>Eukaryota</taxon>
        <taxon>Metazoa</taxon>
        <taxon>Chordata</taxon>
        <taxon>Craniata</taxon>
        <taxon>Vertebrata</taxon>
        <taxon>Euteleostomi</taxon>
        <taxon>Actinopterygii</taxon>
        <taxon>Neopterygii</taxon>
        <taxon>Teleostei</taxon>
        <taxon>Neoteleostei</taxon>
        <taxon>Acanthomorphata</taxon>
        <taxon>Eupercaria</taxon>
        <taxon>Tetraodontiformes</taxon>
        <taxon>Tetradontoidea</taxon>
        <taxon>Tetraodontidae</taxon>
        <taxon>Tetraodon</taxon>
    </lineage>
</organism>
<dbReference type="HOGENOM" id="CLU_1015519_0_0_1"/>
<dbReference type="Ensembl" id="ENSTNIT00000008652.1">
    <property type="protein sequence ID" value="ENSTNIP00000008484.1"/>
    <property type="gene ID" value="ENSTNIG00000005769.1"/>
</dbReference>
<dbReference type="STRING" id="99883.ENSTNIP00000008484"/>
<reference evidence="1" key="2">
    <citation type="submission" date="2025-08" db="UniProtKB">
        <authorList>
            <consortium name="Ensembl"/>
        </authorList>
    </citation>
    <scope>IDENTIFICATION</scope>
</reference>
<proteinExistence type="predicted"/>
<accession>H3CJQ5</accession>
<reference evidence="1" key="3">
    <citation type="submission" date="2025-09" db="UniProtKB">
        <authorList>
            <consortium name="Ensembl"/>
        </authorList>
    </citation>
    <scope>IDENTIFICATION</scope>
</reference>
<evidence type="ECO:0000313" key="2">
    <source>
        <dbReference type="Proteomes" id="UP000007303"/>
    </source>
</evidence>
<dbReference type="InterPro" id="IPR037138">
    <property type="entry name" value="His_deacetylse_dom_sf"/>
</dbReference>
<name>H3CJQ5_TETNG</name>
<keyword evidence="2" id="KW-1185">Reference proteome</keyword>
<dbReference type="AlphaFoldDB" id="H3CJQ5"/>
<sequence length="274" mass="30192">MNLAGGKLCAVLEGGYNLTSLPQSVCQTVQTLLGDPAPPPAGLGGPCRSALESIHCVRSAHRPYWSCLKHAAELPTSEISSKCAKLAKKTKKTAEGKTAKEEEVWPEPQKRVCPPIRVALILPDGVNCPEGCQRFSSTEDLDSVTVNKLRENFSKDGHYQIPFPTLSSLFALVDKMEKKEIYGGLALVQDVSMAMMCIVHQAATLVKRVLVVCVGDMVEHRPGTDDGKTLLVQFSRDMSDKQIRKYDITVCLKKVLLFLYIFKQFCMTSILRCC</sequence>
<protein>
    <recommendedName>
        <fullName evidence="3">Histone deacetylase domain-containing protein</fullName>
    </recommendedName>
</protein>
<dbReference type="SUPFAM" id="SSF52768">
    <property type="entry name" value="Arginase/deacetylase"/>
    <property type="match status" value="1"/>
</dbReference>